<dbReference type="PANTHER" id="PTHR33620:SF1">
    <property type="entry name" value="UREASE ACCESSORY PROTEIN F"/>
    <property type="match status" value="1"/>
</dbReference>
<keyword evidence="2" id="KW-0143">Chaperone</keyword>
<name>A0ABT8FF84_9ACTN</name>
<evidence type="ECO:0000256" key="1">
    <source>
        <dbReference type="ARBA" id="ARBA00022988"/>
    </source>
</evidence>
<accession>A0ABT8FF84</accession>
<dbReference type="InterPro" id="IPR038277">
    <property type="entry name" value="UreF_sf"/>
</dbReference>
<keyword evidence="4" id="KW-1185">Reference proteome</keyword>
<gene>
    <name evidence="3" type="ORF">QWY28_09390</name>
</gene>
<dbReference type="EMBL" id="JAUHJQ010000002">
    <property type="protein sequence ID" value="MDN4173154.1"/>
    <property type="molecule type" value="Genomic_DNA"/>
</dbReference>
<organism evidence="3 4">
    <name type="scientific">Nocardioides oceani</name>
    <dbReference type="NCBI Taxonomy" id="3058369"/>
    <lineage>
        <taxon>Bacteria</taxon>
        <taxon>Bacillati</taxon>
        <taxon>Actinomycetota</taxon>
        <taxon>Actinomycetes</taxon>
        <taxon>Propionibacteriales</taxon>
        <taxon>Nocardioidaceae</taxon>
        <taxon>Nocardioides</taxon>
    </lineage>
</organism>
<keyword evidence="1" id="KW-0996">Nickel insertion</keyword>
<evidence type="ECO:0000256" key="2">
    <source>
        <dbReference type="ARBA" id="ARBA00023186"/>
    </source>
</evidence>
<dbReference type="Gene3D" id="1.10.4190.10">
    <property type="entry name" value="Urease accessory protein UreF"/>
    <property type="match status" value="1"/>
</dbReference>
<proteinExistence type="predicted"/>
<evidence type="ECO:0000313" key="3">
    <source>
        <dbReference type="EMBL" id="MDN4173154.1"/>
    </source>
</evidence>
<sequence length="222" mass="22898">MTPSPDLLLMLLADARLPVAGHTQSAGLEPAVRDGLAAAHVPAYLRARLRTVTAVEAGVAVVARAHLLDGRPLAPVEAAWAARTPSAAMRRTSRGQAKALLRLAGRLWPDAPAVRAVLDTDAPSRPVALGAVAAACGLGAAELARLVGYDDVQTVAAAALKLLPLDPATSTGWVHDVLPDVEALARTVRDLDSPAAVPASGLPQIEAWAETHAVSARRLFSA</sequence>
<dbReference type="PANTHER" id="PTHR33620">
    <property type="entry name" value="UREASE ACCESSORY PROTEIN F"/>
    <property type="match status" value="1"/>
</dbReference>
<dbReference type="Pfam" id="PF01730">
    <property type="entry name" value="UreF"/>
    <property type="match status" value="1"/>
</dbReference>
<dbReference type="Proteomes" id="UP001168620">
    <property type="component" value="Unassembled WGS sequence"/>
</dbReference>
<reference evidence="3" key="1">
    <citation type="submission" date="2023-06" db="EMBL/GenBank/DDBJ databases">
        <title>Draft genome sequence of Nocardioides sp. SOB77.</title>
        <authorList>
            <person name="Zhang G."/>
        </authorList>
    </citation>
    <scope>NUCLEOTIDE SEQUENCE</scope>
    <source>
        <strain evidence="3">SOB77</strain>
    </source>
</reference>
<dbReference type="InterPro" id="IPR002639">
    <property type="entry name" value="UreF"/>
</dbReference>
<protein>
    <submittedName>
        <fullName evidence="3">Urease accessory UreF family protein</fullName>
    </submittedName>
</protein>
<comment type="caution">
    <text evidence="3">The sequence shown here is derived from an EMBL/GenBank/DDBJ whole genome shotgun (WGS) entry which is preliminary data.</text>
</comment>
<dbReference type="RefSeq" id="WP_300952235.1">
    <property type="nucleotide sequence ID" value="NZ_JAUHJQ010000002.1"/>
</dbReference>
<evidence type="ECO:0000313" key="4">
    <source>
        <dbReference type="Proteomes" id="UP001168620"/>
    </source>
</evidence>